<protein>
    <submittedName>
        <fullName evidence="2">Uncharacterized protein</fullName>
    </submittedName>
</protein>
<dbReference type="RefSeq" id="WP_280599174.1">
    <property type="nucleotide sequence ID" value="NZ_JARXRN010000016.1"/>
</dbReference>
<dbReference type="InterPro" id="IPR058068">
    <property type="entry name" value="LIC_13387-like"/>
</dbReference>
<evidence type="ECO:0000313" key="3">
    <source>
        <dbReference type="Proteomes" id="UP001156831"/>
    </source>
</evidence>
<feature type="transmembrane region" description="Helical" evidence="1">
    <location>
        <begin position="118"/>
        <end position="135"/>
    </location>
</feature>
<keyword evidence="3" id="KW-1185">Reference proteome</keyword>
<dbReference type="NCBIfam" id="NF047765">
    <property type="entry name" value="LIC_13387_fam"/>
    <property type="match status" value="1"/>
</dbReference>
<evidence type="ECO:0000256" key="1">
    <source>
        <dbReference type="SAM" id="Phobius"/>
    </source>
</evidence>
<proteinExistence type="predicted"/>
<keyword evidence="1" id="KW-1133">Transmembrane helix</keyword>
<name>A0ABT6JEP7_9GAMM</name>
<evidence type="ECO:0000313" key="2">
    <source>
        <dbReference type="EMBL" id="MDH5829158.1"/>
    </source>
</evidence>
<keyword evidence="1" id="KW-0812">Transmembrane</keyword>
<sequence>MTAKILMLVSAGISLLLGILHLVYTFSSSHLLPRDPALRAAMEAAPLAITRETSVLRAWIGFNASHGIALLLFGLVFGVLAVSHSRVLFGSNGLLAIGFATLLGFAVLARLYWFSVPLAAVTVALLAYVASVVAARV</sequence>
<accession>A0ABT6JEP7</accession>
<dbReference type="Proteomes" id="UP001156831">
    <property type="component" value="Unassembled WGS sequence"/>
</dbReference>
<gene>
    <name evidence="2" type="ORF">QFW80_01320</name>
</gene>
<keyword evidence="1" id="KW-0472">Membrane</keyword>
<organism evidence="2 3">
    <name type="scientific">Luteimonas rhizosphaericola</name>
    <dbReference type="NCBI Taxonomy" id="3042024"/>
    <lineage>
        <taxon>Bacteria</taxon>
        <taxon>Pseudomonadati</taxon>
        <taxon>Pseudomonadota</taxon>
        <taxon>Gammaproteobacteria</taxon>
        <taxon>Lysobacterales</taxon>
        <taxon>Lysobacteraceae</taxon>
        <taxon>Luteimonas</taxon>
    </lineage>
</organism>
<feature type="transmembrane region" description="Helical" evidence="1">
    <location>
        <begin position="60"/>
        <end position="82"/>
    </location>
</feature>
<comment type="caution">
    <text evidence="2">The sequence shown here is derived from an EMBL/GenBank/DDBJ whole genome shotgun (WGS) entry which is preliminary data.</text>
</comment>
<reference evidence="2 3" key="1">
    <citation type="submission" date="2023-04" db="EMBL/GenBank/DDBJ databases">
        <title>Luteimonas sp. M1R5S18.</title>
        <authorList>
            <person name="Sun J.-Q."/>
        </authorList>
    </citation>
    <scope>NUCLEOTIDE SEQUENCE [LARGE SCALE GENOMIC DNA]</scope>
    <source>
        <strain evidence="2 3">M1R5S18</strain>
    </source>
</reference>
<feature type="transmembrane region" description="Helical" evidence="1">
    <location>
        <begin position="94"/>
        <end position="112"/>
    </location>
</feature>
<dbReference type="EMBL" id="JARXRN010000016">
    <property type="protein sequence ID" value="MDH5829158.1"/>
    <property type="molecule type" value="Genomic_DNA"/>
</dbReference>